<evidence type="ECO:0000313" key="2">
    <source>
        <dbReference type="Proteomes" id="UP001217325"/>
    </source>
</evidence>
<dbReference type="AlphaFoldDB" id="A0AAW6LX51"/>
<comment type="caution">
    <text evidence="1">The sequence shown here is derived from an EMBL/GenBank/DDBJ whole genome shotgun (WGS) entry which is preliminary data.</text>
</comment>
<reference evidence="1" key="1">
    <citation type="submission" date="2023-02" db="EMBL/GenBank/DDBJ databases">
        <title>A novel hydrolase synthesized by Rhodococcus erythropolis HQ is responsible for the detoxification of Zearalenone.</title>
        <authorList>
            <person name="Hu J."/>
            <person name="Xu J."/>
        </authorList>
    </citation>
    <scope>NUCLEOTIDE SEQUENCE</scope>
    <source>
        <strain evidence="1">HQ</strain>
    </source>
</reference>
<protein>
    <recommendedName>
        <fullName evidence="3">SMI1/KNR4 family protein</fullName>
    </recommendedName>
</protein>
<gene>
    <name evidence="1" type="ORF">PXH69_28530</name>
</gene>
<proteinExistence type="predicted"/>
<evidence type="ECO:0008006" key="3">
    <source>
        <dbReference type="Google" id="ProtNLM"/>
    </source>
</evidence>
<accession>A0AAW6LX51</accession>
<sequence>MAFELPALTEEQKEVIDHWQDQSPAGDCFVSPANSDGAVKLLKITDGRELMWIINPDGYFMPKSRKSGGAWEDVL</sequence>
<evidence type="ECO:0000313" key="1">
    <source>
        <dbReference type="EMBL" id="MDE8648923.1"/>
    </source>
</evidence>
<dbReference type="Proteomes" id="UP001217325">
    <property type="component" value="Unassembled WGS sequence"/>
</dbReference>
<organism evidence="1 2">
    <name type="scientific">Rhodococcus qingshengii</name>
    <dbReference type="NCBI Taxonomy" id="334542"/>
    <lineage>
        <taxon>Bacteria</taxon>
        <taxon>Bacillati</taxon>
        <taxon>Actinomycetota</taxon>
        <taxon>Actinomycetes</taxon>
        <taxon>Mycobacteriales</taxon>
        <taxon>Nocardiaceae</taxon>
        <taxon>Rhodococcus</taxon>
        <taxon>Rhodococcus erythropolis group</taxon>
    </lineage>
</organism>
<name>A0AAW6LX51_RHOSG</name>
<dbReference type="RefSeq" id="WP_097388602.1">
    <property type="nucleotide sequence ID" value="NZ_JARDXE010000023.1"/>
</dbReference>
<dbReference type="EMBL" id="JARDXE010000023">
    <property type="protein sequence ID" value="MDE8648923.1"/>
    <property type="molecule type" value="Genomic_DNA"/>
</dbReference>